<protein>
    <submittedName>
        <fullName evidence="2">Uncharacterized protein</fullName>
    </submittedName>
</protein>
<feature type="chain" id="PRO_5040843638" evidence="1">
    <location>
        <begin position="21"/>
        <end position="96"/>
    </location>
</feature>
<proteinExistence type="predicted"/>
<sequence length="96" mass="9972">MNYSLLALLVAVAVMAVVFAADEPCPTCEICPDAAKTDATSIRRRIAVNASRGRTNVQISAINGKRKQKISGAPDCAPPCPVCSPCPGGDGTDLRN</sequence>
<keyword evidence="3" id="KW-1185">Reference proteome</keyword>
<dbReference type="Proteomes" id="UP000192578">
    <property type="component" value="Unassembled WGS sequence"/>
</dbReference>
<accession>A0A9X6RMU6</accession>
<organism evidence="2 3">
    <name type="scientific">Hypsibius exemplaris</name>
    <name type="common">Freshwater tardigrade</name>
    <dbReference type="NCBI Taxonomy" id="2072580"/>
    <lineage>
        <taxon>Eukaryota</taxon>
        <taxon>Metazoa</taxon>
        <taxon>Ecdysozoa</taxon>
        <taxon>Tardigrada</taxon>
        <taxon>Eutardigrada</taxon>
        <taxon>Parachela</taxon>
        <taxon>Hypsibioidea</taxon>
        <taxon>Hypsibiidae</taxon>
        <taxon>Hypsibius</taxon>
    </lineage>
</organism>
<evidence type="ECO:0000313" key="2">
    <source>
        <dbReference type="EMBL" id="OWA53764.1"/>
    </source>
</evidence>
<evidence type="ECO:0000313" key="3">
    <source>
        <dbReference type="Proteomes" id="UP000192578"/>
    </source>
</evidence>
<reference evidence="3" key="1">
    <citation type="submission" date="2017-01" db="EMBL/GenBank/DDBJ databases">
        <title>Comparative genomics of anhydrobiosis in the tardigrade Hypsibius dujardini.</title>
        <authorList>
            <person name="Yoshida Y."/>
            <person name="Koutsovoulos G."/>
            <person name="Laetsch D."/>
            <person name="Stevens L."/>
            <person name="Kumar S."/>
            <person name="Horikawa D."/>
            <person name="Ishino K."/>
            <person name="Komine S."/>
            <person name="Tomita M."/>
            <person name="Blaxter M."/>
            <person name="Arakawa K."/>
        </authorList>
    </citation>
    <scope>NUCLEOTIDE SEQUENCE [LARGE SCALE GENOMIC DNA]</scope>
    <source>
        <strain evidence="3">Z151</strain>
    </source>
</reference>
<gene>
    <name evidence="2" type="ORF">BV898_18186</name>
</gene>
<evidence type="ECO:0000256" key="1">
    <source>
        <dbReference type="SAM" id="SignalP"/>
    </source>
</evidence>
<dbReference type="EMBL" id="MTYJ01000344">
    <property type="protein sequence ID" value="OWA53764.1"/>
    <property type="molecule type" value="Genomic_DNA"/>
</dbReference>
<name>A0A9X6RMU6_HYPEX</name>
<comment type="caution">
    <text evidence="2">The sequence shown here is derived from an EMBL/GenBank/DDBJ whole genome shotgun (WGS) entry which is preliminary data.</text>
</comment>
<dbReference type="AlphaFoldDB" id="A0A9X6RMU6"/>
<feature type="signal peptide" evidence="1">
    <location>
        <begin position="1"/>
        <end position="20"/>
    </location>
</feature>
<keyword evidence="1" id="KW-0732">Signal</keyword>